<comment type="caution">
    <text evidence="3">The sequence shown here is derived from an EMBL/GenBank/DDBJ whole genome shotgun (WGS) entry which is preliminary data.</text>
</comment>
<dbReference type="Proteomes" id="UP000298663">
    <property type="component" value="Unassembled WGS sequence"/>
</dbReference>
<dbReference type="EMBL" id="AZBU02000003">
    <property type="protein sequence ID" value="TKR88199.1"/>
    <property type="molecule type" value="Genomic_DNA"/>
</dbReference>
<keyword evidence="4" id="KW-1185">Reference proteome</keyword>
<feature type="signal peptide" evidence="2">
    <location>
        <begin position="1"/>
        <end position="21"/>
    </location>
</feature>
<gene>
    <name evidence="3" type="ORF">L596_012480</name>
</gene>
<reference evidence="3 4" key="1">
    <citation type="journal article" date="2015" name="Genome Biol.">
        <title>Comparative genomics of Steinernema reveals deeply conserved gene regulatory networks.</title>
        <authorList>
            <person name="Dillman A.R."/>
            <person name="Macchietto M."/>
            <person name="Porter C.F."/>
            <person name="Rogers A."/>
            <person name="Williams B."/>
            <person name="Antoshechkin I."/>
            <person name="Lee M.M."/>
            <person name="Goodwin Z."/>
            <person name="Lu X."/>
            <person name="Lewis E.E."/>
            <person name="Goodrich-Blair H."/>
            <person name="Stock S.P."/>
            <person name="Adams B.J."/>
            <person name="Sternberg P.W."/>
            <person name="Mortazavi A."/>
        </authorList>
    </citation>
    <scope>NUCLEOTIDE SEQUENCE [LARGE SCALE GENOMIC DNA]</scope>
    <source>
        <strain evidence="3 4">ALL</strain>
    </source>
</reference>
<evidence type="ECO:0000313" key="3">
    <source>
        <dbReference type="EMBL" id="TKR88199.1"/>
    </source>
</evidence>
<protein>
    <submittedName>
        <fullName evidence="3">Uncharacterized protein</fullName>
    </submittedName>
</protein>
<reference evidence="3 4" key="2">
    <citation type="journal article" date="2019" name="G3 (Bethesda)">
        <title>Hybrid Assembly of the Genome of the Entomopathogenic Nematode Steinernema carpocapsae Identifies the X-Chromosome.</title>
        <authorList>
            <person name="Serra L."/>
            <person name="Macchietto M."/>
            <person name="Macias-Munoz A."/>
            <person name="McGill C.J."/>
            <person name="Rodriguez I.M."/>
            <person name="Rodriguez B."/>
            <person name="Murad R."/>
            <person name="Mortazavi A."/>
        </authorList>
    </citation>
    <scope>NUCLEOTIDE SEQUENCE [LARGE SCALE GENOMIC DNA]</scope>
    <source>
        <strain evidence="3 4">ALL</strain>
    </source>
</reference>
<keyword evidence="2" id="KW-0732">Signal</keyword>
<name>A0A4U5NX74_STECR</name>
<evidence type="ECO:0000256" key="2">
    <source>
        <dbReference type="SAM" id="SignalP"/>
    </source>
</evidence>
<feature type="region of interest" description="Disordered" evidence="1">
    <location>
        <begin position="92"/>
        <end position="112"/>
    </location>
</feature>
<proteinExistence type="predicted"/>
<sequence>MFLHRPVVLLFFFALFSALHADSISVKTEQNEAKKAPFRRGKEMKRREAADNDMEFRVIDHKVAMMGQFNTVNIRQLEKFVRQQIQLKSHDFGSRNTEEALGNDEDGWKSEI</sequence>
<dbReference type="AlphaFoldDB" id="A0A4U5NX74"/>
<accession>A0A4U5NX74</accession>
<evidence type="ECO:0000256" key="1">
    <source>
        <dbReference type="SAM" id="MobiDB-lite"/>
    </source>
</evidence>
<organism evidence="3 4">
    <name type="scientific">Steinernema carpocapsae</name>
    <name type="common">Entomopathogenic nematode</name>
    <dbReference type="NCBI Taxonomy" id="34508"/>
    <lineage>
        <taxon>Eukaryota</taxon>
        <taxon>Metazoa</taxon>
        <taxon>Ecdysozoa</taxon>
        <taxon>Nematoda</taxon>
        <taxon>Chromadorea</taxon>
        <taxon>Rhabditida</taxon>
        <taxon>Tylenchina</taxon>
        <taxon>Panagrolaimomorpha</taxon>
        <taxon>Strongyloidoidea</taxon>
        <taxon>Steinernematidae</taxon>
        <taxon>Steinernema</taxon>
    </lineage>
</organism>
<evidence type="ECO:0000313" key="4">
    <source>
        <dbReference type="Proteomes" id="UP000298663"/>
    </source>
</evidence>
<feature type="chain" id="PRO_5020607480" evidence="2">
    <location>
        <begin position="22"/>
        <end position="112"/>
    </location>
</feature>